<evidence type="ECO:0000313" key="2">
    <source>
        <dbReference type="Proteomes" id="UP000185999"/>
    </source>
</evidence>
<sequence>MSNLLYPKFKEAALKGEVDLLTNDVVAVLVDSADYTYAATHTTMADVPAIARVSMTAVLTGKTVVDGVFDAADSVYPSATGDESEVVILATGTGSIETFKLVVYIDTATGLPVIPNTGDINAVWDNGANKIFKL</sequence>
<proteinExistence type="predicted"/>
<gene>
    <name evidence="1" type="ORF">SAMN05421760_106223</name>
</gene>
<keyword evidence="2" id="KW-1185">Reference proteome</keyword>
<accession>A0A1N7MNH3</accession>
<dbReference type="STRING" id="619304.SAMN05421760_106223"/>
<evidence type="ECO:0000313" key="1">
    <source>
        <dbReference type="EMBL" id="SIS87693.1"/>
    </source>
</evidence>
<name>A0A1N7MNH3_9GAMM</name>
<dbReference type="AlphaFoldDB" id="A0A1N7MNH3"/>
<dbReference type="EMBL" id="FTOE01000006">
    <property type="protein sequence ID" value="SIS87693.1"/>
    <property type="molecule type" value="Genomic_DNA"/>
</dbReference>
<protein>
    <submittedName>
        <fullName evidence="1">Uncharacterized protein</fullName>
    </submittedName>
</protein>
<dbReference type="OrthoDB" id="6691729at2"/>
<organism evidence="1 2">
    <name type="scientific">Neptunomonas antarctica</name>
    <dbReference type="NCBI Taxonomy" id="619304"/>
    <lineage>
        <taxon>Bacteria</taxon>
        <taxon>Pseudomonadati</taxon>
        <taxon>Pseudomonadota</taxon>
        <taxon>Gammaproteobacteria</taxon>
        <taxon>Oceanospirillales</taxon>
        <taxon>Oceanospirillaceae</taxon>
        <taxon>Neptunomonas</taxon>
    </lineage>
</organism>
<dbReference type="RefSeq" id="WP_054340407.1">
    <property type="nucleotide sequence ID" value="NZ_FTOE01000006.1"/>
</dbReference>
<reference evidence="2" key="1">
    <citation type="submission" date="2017-01" db="EMBL/GenBank/DDBJ databases">
        <authorList>
            <person name="Varghese N."/>
            <person name="Submissions S."/>
        </authorList>
    </citation>
    <scope>NUCLEOTIDE SEQUENCE [LARGE SCALE GENOMIC DNA]</scope>
    <source>
        <strain evidence="2">DSM 22306</strain>
    </source>
</reference>
<dbReference type="Proteomes" id="UP000185999">
    <property type="component" value="Unassembled WGS sequence"/>
</dbReference>